<evidence type="ECO:0000256" key="6">
    <source>
        <dbReference type="PIRNR" id="PIRNR017233"/>
    </source>
</evidence>
<dbReference type="Pfam" id="PF23797">
    <property type="entry name" value="Beta-prop_ELP1_2nd"/>
    <property type="match status" value="1"/>
</dbReference>
<comment type="pathway">
    <text evidence="1">tRNA modification; 5-methoxycarbonylmethyl-2-thiouridine-tRNA biosynthesis.</text>
</comment>
<keyword evidence="4" id="KW-0819">tRNA processing</keyword>
<dbReference type="PANTHER" id="PTHR12747">
    <property type="entry name" value="ELONGATOR COMPLEX PROTEIN 1"/>
    <property type="match status" value="1"/>
</dbReference>
<proteinExistence type="inferred from homology"/>
<dbReference type="GO" id="GO:0002926">
    <property type="term" value="P:tRNA wobble base 5-methoxycarbonylmethyl-2-thiouridinylation"/>
    <property type="evidence" value="ECO:0007669"/>
    <property type="project" value="TreeGrafter"/>
</dbReference>
<dbReference type="Gene3D" id="2.130.10.10">
    <property type="entry name" value="YVTN repeat-like/Quinoprotein amine dehydrogenase"/>
    <property type="match status" value="1"/>
</dbReference>
<dbReference type="FunCoup" id="A0A2K1QFQ9">
    <property type="interactions" value="1007"/>
</dbReference>
<dbReference type="GO" id="GO:0005829">
    <property type="term" value="C:cytosol"/>
    <property type="evidence" value="ECO:0007669"/>
    <property type="project" value="TreeGrafter"/>
</dbReference>
<evidence type="ECO:0000256" key="4">
    <source>
        <dbReference type="ARBA" id="ARBA00022694"/>
    </source>
</evidence>
<protein>
    <recommendedName>
        <fullName evidence="5 6">Elongator complex protein 1</fullName>
    </recommendedName>
</protein>
<feature type="domain" description="ELP1 alpha-solenoid" evidence="11">
    <location>
        <begin position="700"/>
        <end position="908"/>
    </location>
</feature>
<comment type="similarity">
    <text evidence="2 6">Belongs to the ELP1/IKA1 family.</text>
</comment>
<name>A0A2K1QFQ9_9PEZI</name>
<evidence type="ECO:0000259" key="8">
    <source>
        <dbReference type="Pfam" id="PF04762"/>
    </source>
</evidence>
<dbReference type="SUPFAM" id="SSF82171">
    <property type="entry name" value="DPP6 N-terminal domain-like"/>
    <property type="match status" value="1"/>
</dbReference>
<comment type="function">
    <text evidence="6">Component of the elongator complex which is required for multiple tRNA modifications, including mcm5U (5-methoxycarbonylmethyl uridine), mcm5s2U (5-methoxycarbonylmethyl-2-thiouridine), and ncm5U (5-carbamoylmethyl uridine). The elongator complex catalyzes formation of carboxymethyluridine in the wobble base at position 34 in tRNAs.</text>
</comment>
<dbReference type="InParanoid" id="A0A2K1QFQ9"/>
<dbReference type="InterPro" id="IPR056165">
    <property type="entry name" value="Beta-prop_ELP1_2nd"/>
</dbReference>
<feature type="domain" description="ELP1 TPR" evidence="10">
    <location>
        <begin position="919"/>
        <end position="1078"/>
    </location>
</feature>
<evidence type="ECO:0000256" key="5">
    <source>
        <dbReference type="ARBA" id="ARBA00029535"/>
    </source>
</evidence>
<evidence type="ECO:0000259" key="12">
    <source>
        <dbReference type="Pfam" id="PF23936"/>
    </source>
</evidence>
<dbReference type="GO" id="GO:0033588">
    <property type="term" value="C:elongator holoenzyme complex"/>
    <property type="evidence" value="ECO:0007669"/>
    <property type="project" value="InterPro"/>
</dbReference>
<dbReference type="GO" id="GO:0000049">
    <property type="term" value="F:tRNA binding"/>
    <property type="evidence" value="ECO:0007669"/>
    <property type="project" value="TreeGrafter"/>
</dbReference>
<comment type="caution">
    <text evidence="13">The sequence shown here is derived from an EMBL/GenBank/DDBJ whole genome shotgun (WGS) entry which is preliminary data.</text>
</comment>
<dbReference type="UniPathway" id="UPA00988"/>
<dbReference type="PANTHER" id="PTHR12747:SF0">
    <property type="entry name" value="ELONGATOR COMPLEX PROTEIN 1"/>
    <property type="match status" value="1"/>
</dbReference>
<dbReference type="EMBL" id="NKHZ01000088">
    <property type="protein sequence ID" value="PNS13996.1"/>
    <property type="molecule type" value="Genomic_DNA"/>
</dbReference>
<dbReference type="InterPro" id="IPR056166">
    <property type="entry name" value="TPR_ELP1"/>
</dbReference>
<gene>
    <name evidence="13" type="ORF">CAC42_6509</name>
</gene>
<dbReference type="InterPro" id="IPR015943">
    <property type="entry name" value="WD40/YVTN_repeat-like_dom_sf"/>
</dbReference>
<dbReference type="Pfam" id="PF23878">
    <property type="entry name" value="TPR_ELP1"/>
    <property type="match status" value="1"/>
</dbReference>
<dbReference type="InterPro" id="IPR006849">
    <property type="entry name" value="Elp1"/>
</dbReference>
<dbReference type="Pfam" id="PF04762">
    <property type="entry name" value="Beta-prop_ELP1_1st"/>
    <property type="match status" value="1"/>
</dbReference>
<keyword evidence="6" id="KW-0539">Nucleus</keyword>
<feature type="domain" description="ELP1 first N-terminal beta-propeller" evidence="8">
    <location>
        <begin position="1"/>
        <end position="365"/>
    </location>
</feature>
<feature type="domain" description="ELP1 N-terminal second beta-propeller" evidence="9">
    <location>
        <begin position="403"/>
        <end position="676"/>
    </location>
</feature>
<dbReference type="Pfam" id="PF23936">
    <property type="entry name" value="HB_ELP1"/>
    <property type="match status" value="1"/>
</dbReference>
<keyword evidence="14" id="KW-1185">Reference proteome</keyword>
<reference evidence="13 14" key="1">
    <citation type="submission" date="2017-06" db="EMBL/GenBank/DDBJ databases">
        <title>Draft genome sequence of a variant of Elsinoe murrayae.</title>
        <authorList>
            <person name="Cheng Q."/>
        </authorList>
    </citation>
    <scope>NUCLEOTIDE SEQUENCE [LARGE SCALE GENOMIC DNA]</scope>
    <source>
        <strain evidence="13 14">CQ-2017a</strain>
    </source>
</reference>
<dbReference type="Proteomes" id="UP000243797">
    <property type="component" value="Unassembled WGS sequence"/>
</dbReference>
<dbReference type="OrthoDB" id="40048at2759"/>
<feature type="region of interest" description="Disordered" evidence="7">
    <location>
        <begin position="1167"/>
        <end position="1201"/>
    </location>
</feature>
<evidence type="ECO:0000259" key="9">
    <source>
        <dbReference type="Pfam" id="PF23797"/>
    </source>
</evidence>
<evidence type="ECO:0000256" key="3">
    <source>
        <dbReference type="ARBA" id="ARBA00022490"/>
    </source>
</evidence>
<dbReference type="STRING" id="2082308.A0A2K1QFQ9"/>
<sequence>MRNLRSLRHTHIKFAETDLPLAATAWDADTDGLICAFGPTETEAVIELKRFDKDSFQPEDGRLIASWDALCPLPDLPCDKILSARYFAETQSTCLILAGGDLVVVRENAQPGEDLIEIVGSVDAGITAAAWSPDDELVAISTRANTFILMTRTFESTANVQMTPDDVKVSAHVSVGWGKKETQFHGKRAKALRDPTVPEHVDEGVLSDHDGGETTITWRGDGAYAAISTVEEGKRRMIRVYSRDGILDSVSEPVDGLEGALSWRPSGNLIAGIQSQLSGDVRVVFFERNGLRHGEFPLRICDSTSARPDWSTRTSLAWSTDSSVLAVSFKDRIQLWTMGNYHYYLKQEVSLSLQANAASNNWHPEKPLSLAASSSEDLCILNYALQVSGGSTNPPDDLGSLAVVDGSSLKITPMRLANVPPPMSFIDKALPAKAIDVCFNGDTTRAAVLDSTHIRVYRMDLLGEGPTEMSLLKSIDIAALSGTKNRTRQIALDASNNIAVLFSMTNQAKDHIMVFAEDGTPRGRIASVDGTVVTLTARSDRDRMCYQISRPGGTATSVVSFDASKADGDVEELTSLPSVCSRVEVWQADDVSMVFGLTSGGTLYIQGRSIGESHYSQRLHQKGVTSFLTTPSHLILTTSQNLVKFVHLHEGELEMPLDEPEKDERCRSIERGARLVTVMPSAYALVLQMPRGNLETIYPRALVLAGIRKAINANDYRKAFFACRNHRVDMNILHDFAPAKFMTSIDRFVDQLRKPAHIDLFLSQLRDEDVTETLYKDTLNAPKQSIHTPANNGMAATTPVTSKTNRICDAFITTLSRRQSTHVQNLITSHVCKQPPDLESGLRLISSLGNPTSPSPALDRAIEHITFLTDAHRLYDTALGLYDLDTALLVAQHAQKDPREYLPYLQSLQTLPALRRNATIDHDLKRYAKSLTSLIAMGDDAWEEAKRYATRYELYGQLIEGVKYQKGKSREGTRLWAEFLEERNRYKEAGIAWEGLGEYGAAEGMYRAAGLWRECLACAQLGGKGNEEVRALARGIAEGLEEGKDWSPAAVVWGDYLGEWEEVVRCWCRAYRFDEAIRRVGMSGRKELLGVVDRGLGEGFATMSEVLAEMKGQVAAQRGRLSELREKKKLDPLGFYDGTPASGNPDIPDDVSLAPSMTSTSAGTFMTRYTNRTSSTIATNTTRKTSKNRRREERKKARGKKGSVYEEEYLVSSIGRLVERLNSIGEEVQRLIEGLMRRDMRERAVAIHTLMREVIEATRLALPEVYEQNKEEKQDTRVDGEEDMDITVAKRELPMVKTFEGLSLLG</sequence>
<evidence type="ECO:0000256" key="2">
    <source>
        <dbReference type="ARBA" id="ARBA00006086"/>
    </source>
</evidence>
<feature type="domain" description="ELP1 three-helical bundle" evidence="12">
    <location>
        <begin position="1096"/>
        <end position="1264"/>
    </location>
</feature>
<dbReference type="PIRSF" id="PIRSF017233">
    <property type="entry name" value="IKAP"/>
    <property type="match status" value="1"/>
</dbReference>
<dbReference type="InterPro" id="IPR056167">
    <property type="entry name" value="A-sol_ELP1"/>
</dbReference>
<dbReference type="InterPro" id="IPR056169">
    <property type="entry name" value="HB_ELP1"/>
</dbReference>
<dbReference type="Pfam" id="PF23925">
    <property type="entry name" value="A-sol_ELP1"/>
    <property type="match status" value="1"/>
</dbReference>
<evidence type="ECO:0000256" key="7">
    <source>
        <dbReference type="SAM" id="MobiDB-lite"/>
    </source>
</evidence>
<comment type="subcellular location">
    <subcellularLocation>
        <location evidence="6">Cytoplasm</location>
    </subcellularLocation>
    <subcellularLocation>
        <location evidence="6">Nucleus</location>
    </subcellularLocation>
</comment>
<evidence type="ECO:0000313" key="13">
    <source>
        <dbReference type="EMBL" id="PNS13996.1"/>
    </source>
</evidence>
<keyword evidence="3 6" id="KW-0963">Cytoplasm</keyword>
<evidence type="ECO:0000259" key="11">
    <source>
        <dbReference type="Pfam" id="PF23925"/>
    </source>
</evidence>
<dbReference type="InterPro" id="IPR056164">
    <property type="entry name" value="Beta-prop_ELP1_1st"/>
</dbReference>
<evidence type="ECO:0000256" key="1">
    <source>
        <dbReference type="ARBA" id="ARBA00005043"/>
    </source>
</evidence>
<evidence type="ECO:0000259" key="10">
    <source>
        <dbReference type="Pfam" id="PF23878"/>
    </source>
</evidence>
<organism evidence="13 14">
    <name type="scientific">Sphaceloma murrayae</name>
    <dbReference type="NCBI Taxonomy" id="2082308"/>
    <lineage>
        <taxon>Eukaryota</taxon>
        <taxon>Fungi</taxon>
        <taxon>Dikarya</taxon>
        <taxon>Ascomycota</taxon>
        <taxon>Pezizomycotina</taxon>
        <taxon>Dothideomycetes</taxon>
        <taxon>Dothideomycetidae</taxon>
        <taxon>Myriangiales</taxon>
        <taxon>Elsinoaceae</taxon>
        <taxon>Sphaceloma</taxon>
    </lineage>
</organism>
<evidence type="ECO:0000313" key="14">
    <source>
        <dbReference type="Proteomes" id="UP000243797"/>
    </source>
</evidence>
<dbReference type="GO" id="GO:0005634">
    <property type="term" value="C:nucleus"/>
    <property type="evidence" value="ECO:0007669"/>
    <property type="project" value="UniProtKB-SubCell"/>
</dbReference>
<feature type="compositionally biased region" description="Polar residues" evidence="7">
    <location>
        <begin position="1167"/>
        <end position="1177"/>
    </location>
</feature>
<accession>A0A2K1QFQ9</accession>